<accession>A0A4Z2GNZ9</accession>
<dbReference type="EMBL" id="SRLO01000466">
    <property type="protein sequence ID" value="TNN55079.1"/>
    <property type="molecule type" value="Genomic_DNA"/>
</dbReference>
<feature type="region of interest" description="Disordered" evidence="1">
    <location>
        <begin position="43"/>
        <end position="71"/>
    </location>
</feature>
<proteinExistence type="predicted"/>
<evidence type="ECO:0000313" key="3">
    <source>
        <dbReference type="Proteomes" id="UP000314294"/>
    </source>
</evidence>
<dbReference type="Proteomes" id="UP000314294">
    <property type="component" value="Unassembled WGS sequence"/>
</dbReference>
<dbReference type="AlphaFoldDB" id="A0A4Z2GNZ9"/>
<evidence type="ECO:0000313" key="2">
    <source>
        <dbReference type="EMBL" id="TNN55079.1"/>
    </source>
</evidence>
<sequence length="287" mass="30916">MRWSGASEWPRSGAEVAVEQRQWSTGAAFLELHRVAGKKDQLWHRERGINSRSSRGDAPSKHKPGFKPHDPWQDVQVSCGGEAWLHHRNQGLQRDTCCLSVKQVPGCVNQCPASTPEVRESDQCCLRLTSTHDETWGRIFGVDRPRHIGVVCPAEVEVEGPLELAVSGAGPGYCPLHPTPAPASLALSPIMALLLPSILFPPPYSSATIVADKAGGGSGCKICMEEGSDEVVEAGRMLLSPLNFPPLPGTVPPCAVLICYLPEQTPALALQAHSPVLHFTNSCLLMC</sequence>
<gene>
    <name evidence="2" type="ORF">EYF80_034708</name>
</gene>
<organism evidence="2 3">
    <name type="scientific">Liparis tanakae</name>
    <name type="common">Tanaka's snailfish</name>
    <dbReference type="NCBI Taxonomy" id="230148"/>
    <lineage>
        <taxon>Eukaryota</taxon>
        <taxon>Metazoa</taxon>
        <taxon>Chordata</taxon>
        <taxon>Craniata</taxon>
        <taxon>Vertebrata</taxon>
        <taxon>Euteleostomi</taxon>
        <taxon>Actinopterygii</taxon>
        <taxon>Neopterygii</taxon>
        <taxon>Teleostei</taxon>
        <taxon>Neoteleostei</taxon>
        <taxon>Acanthomorphata</taxon>
        <taxon>Eupercaria</taxon>
        <taxon>Perciformes</taxon>
        <taxon>Cottioidei</taxon>
        <taxon>Cottales</taxon>
        <taxon>Liparidae</taxon>
        <taxon>Liparis</taxon>
    </lineage>
</organism>
<evidence type="ECO:0000256" key="1">
    <source>
        <dbReference type="SAM" id="MobiDB-lite"/>
    </source>
</evidence>
<feature type="compositionally biased region" description="Basic and acidic residues" evidence="1">
    <location>
        <begin position="43"/>
        <end position="60"/>
    </location>
</feature>
<reference evidence="2 3" key="1">
    <citation type="submission" date="2019-03" db="EMBL/GenBank/DDBJ databases">
        <title>First draft genome of Liparis tanakae, snailfish: a comprehensive survey of snailfish specific genes.</title>
        <authorList>
            <person name="Kim W."/>
            <person name="Song I."/>
            <person name="Jeong J.-H."/>
            <person name="Kim D."/>
            <person name="Kim S."/>
            <person name="Ryu S."/>
            <person name="Song J.Y."/>
            <person name="Lee S.K."/>
        </authorList>
    </citation>
    <scope>NUCLEOTIDE SEQUENCE [LARGE SCALE GENOMIC DNA]</scope>
    <source>
        <tissue evidence="2">Muscle</tissue>
    </source>
</reference>
<name>A0A4Z2GNZ9_9TELE</name>
<keyword evidence="3" id="KW-1185">Reference proteome</keyword>
<protein>
    <submittedName>
        <fullName evidence="2">Uncharacterized protein</fullName>
    </submittedName>
</protein>
<comment type="caution">
    <text evidence="2">The sequence shown here is derived from an EMBL/GenBank/DDBJ whole genome shotgun (WGS) entry which is preliminary data.</text>
</comment>